<accession>A0A1H7X2K4</accession>
<proteinExistence type="predicted"/>
<dbReference type="Pfam" id="PF00534">
    <property type="entry name" value="Glycos_transf_1"/>
    <property type="match status" value="1"/>
</dbReference>
<dbReference type="OrthoDB" id="5490278at2"/>
<dbReference type="PANTHER" id="PTHR45947:SF13">
    <property type="entry name" value="TRANSFERASE"/>
    <property type="match status" value="1"/>
</dbReference>
<dbReference type="PANTHER" id="PTHR45947">
    <property type="entry name" value="SULFOQUINOVOSYL TRANSFERASE SQD2"/>
    <property type="match status" value="1"/>
</dbReference>
<dbReference type="InterPro" id="IPR050194">
    <property type="entry name" value="Glycosyltransferase_grp1"/>
</dbReference>
<dbReference type="Proteomes" id="UP000198744">
    <property type="component" value="Unassembled WGS sequence"/>
</dbReference>
<dbReference type="InterPro" id="IPR028098">
    <property type="entry name" value="Glyco_trans_4-like_N"/>
</dbReference>
<evidence type="ECO:0000259" key="1">
    <source>
        <dbReference type="Pfam" id="PF00534"/>
    </source>
</evidence>
<dbReference type="Gene3D" id="3.40.50.2000">
    <property type="entry name" value="Glycogen Phosphorylase B"/>
    <property type="match status" value="2"/>
</dbReference>
<reference evidence="3 4" key="1">
    <citation type="submission" date="2016-10" db="EMBL/GenBank/DDBJ databases">
        <authorList>
            <person name="de Groot N.N."/>
        </authorList>
    </citation>
    <scope>NUCLEOTIDE SEQUENCE [LARGE SCALE GENOMIC DNA]</scope>
    <source>
        <strain evidence="3 4">DSM 8423</strain>
    </source>
</reference>
<dbReference type="RefSeq" id="WP_093883131.1">
    <property type="nucleotide sequence ID" value="NZ_FOBS01000009.1"/>
</dbReference>
<keyword evidence="4" id="KW-1185">Reference proteome</keyword>
<organism evidence="3 4">
    <name type="scientific">Syntrophus gentianae</name>
    <dbReference type="NCBI Taxonomy" id="43775"/>
    <lineage>
        <taxon>Bacteria</taxon>
        <taxon>Pseudomonadati</taxon>
        <taxon>Thermodesulfobacteriota</taxon>
        <taxon>Syntrophia</taxon>
        <taxon>Syntrophales</taxon>
        <taxon>Syntrophaceae</taxon>
        <taxon>Syntrophus</taxon>
    </lineage>
</organism>
<protein>
    <submittedName>
        <fullName evidence="3">Glycosyltransferase Family 4</fullName>
    </submittedName>
</protein>
<evidence type="ECO:0000313" key="4">
    <source>
        <dbReference type="Proteomes" id="UP000198744"/>
    </source>
</evidence>
<keyword evidence="3" id="KW-0808">Transferase</keyword>
<dbReference type="STRING" id="43775.SAMN04489760_1097"/>
<dbReference type="Pfam" id="PF13439">
    <property type="entry name" value="Glyco_transf_4"/>
    <property type="match status" value="1"/>
</dbReference>
<feature type="domain" description="Glycosyl transferase family 1" evidence="1">
    <location>
        <begin position="232"/>
        <end position="377"/>
    </location>
</feature>
<feature type="domain" description="Glycosyltransferase subfamily 4-like N-terminal" evidence="2">
    <location>
        <begin position="14"/>
        <end position="222"/>
    </location>
</feature>
<evidence type="ECO:0000259" key="2">
    <source>
        <dbReference type="Pfam" id="PF13439"/>
    </source>
</evidence>
<dbReference type="AlphaFoldDB" id="A0A1H7X2K4"/>
<name>A0A1H7X2K4_9BACT</name>
<dbReference type="CDD" id="cd03801">
    <property type="entry name" value="GT4_PimA-like"/>
    <property type="match status" value="1"/>
</dbReference>
<dbReference type="SUPFAM" id="SSF53756">
    <property type="entry name" value="UDP-Glycosyltransferase/glycogen phosphorylase"/>
    <property type="match status" value="1"/>
</dbReference>
<evidence type="ECO:0000313" key="3">
    <source>
        <dbReference type="EMBL" id="SEM27794.1"/>
    </source>
</evidence>
<sequence>MKILFLNNYFYIRGGSERVFFGEMDLMRNHGHEIAEFARRHSLDMPSKYSHFFPQDIVTDKISISWDAVRTVKEIFYSVSARDGLDKLISQFKPAIAHVHNMYGRLTTSVLDVLSQRRIPTLMTLHDYKVVCPSYRFMFENHICEDCKGARYYMAVKNHCHKNSFAASAMVAMESYFNEWFNRYKKNVRYFISPSRFLENKLIEFGWPERQIKFVPNFLDLSEFDPNYSAGDYLLYLGRLSEEKGVATLIKAFTQLKNDKPELVIVGDGPMRKELEEITRNHSRIRFAGYLSGSALREVTQNALAVVVPSVCYENAPISILEALAYGKPVIGANIGGIPEMIQNGVNGYLFESGNCNDLKNALEYMINLPAAEIEKMGMDARRIVERENSSESHYLKLMDIYQEIQA</sequence>
<dbReference type="EMBL" id="FOBS01000009">
    <property type="protein sequence ID" value="SEM27794.1"/>
    <property type="molecule type" value="Genomic_DNA"/>
</dbReference>
<gene>
    <name evidence="3" type="ORF">SAMN04489760_1097</name>
</gene>
<dbReference type="GO" id="GO:0016757">
    <property type="term" value="F:glycosyltransferase activity"/>
    <property type="evidence" value="ECO:0007669"/>
    <property type="project" value="InterPro"/>
</dbReference>
<dbReference type="InterPro" id="IPR001296">
    <property type="entry name" value="Glyco_trans_1"/>
</dbReference>